<name>A0A6S6SKW8_9BACT</name>
<evidence type="ECO:0000256" key="4">
    <source>
        <dbReference type="SAM" id="MobiDB-lite"/>
    </source>
</evidence>
<dbReference type="PANTHER" id="PTHR10302">
    <property type="entry name" value="SINGLE-STRANDED DNA-BINDING PROTEIN"/>
    <property type="match status" value="1"/>
</dbReference>
<dbReference type="InterPro" id="IPR012340">
    <property type="entry name" value="NA-bd_OB-fold"/>
</dbReference>
<dbReference type="PROSITE" id="PS50935">
    <property type="entry name" value="SSB"/>
    <property type="match status" value="1"/>
</dbReference>
<dbReference type="Gene3D" id="2.40.50.140">
    <property type="entry name" value="Nucleic acid-binding proteins"/>
    <property type="match status" value="1"/>
</dbReference>
<reference evidence="5" key="1">
    <citation type="submission" date="2020-01" db="EMBL/GenBank/DDBJ databases">
        <authorList>
            <person name="Meier V. D."/>
            <person name="Meier V D."/>
        </authorList>
    </citation>
    <scope>NUCLEOTIDE SEQUENCE</scope>
    <source>
        <strain evidence="5">HLG_WM_MAG_12</strain>
    </source>
</reference>
<keyword evidence="2" id="KW-0235">DNA replication</keyword>
<comment type="caution">
    <text evidence="2">Lacks conserved residue(s) required for the propagation of feature annotation.</text>
</comment>
<dbReference type="PANTHER" id="PTHR10302:SF27">
    <property type="entry name" value="SINGLE-STRANDED DNA-BINDING PROTEIN"/>
    <property type="match status" value="1"/>
</dbReference>
<proteinExistence type="inferred from homology"/>
<organism evidence="5">
    <name type="scientific">uncultured Campylobacterales bacterium</name>
    <dbReference type="NCBI Taxonomy" id="352960"/>
    <lineage>
        <taxon>Bacteria</taxon>
        <taxon>Pseudomonadati</taxon>
        <taxon>Campylobacterota</taxon>
        <taxon>Epsilonproteobacteria</taxon>
        <taxon>Campylobacterales</taxon>
        <taxon>environmental samples</taxon>
    </lineage>
</organism>
<feature type="compositionally biased region" description="Polar residues" evidence="4">
    <location>
        <begin position="104"/>
        <end position="129"/>
    </location>
</feature>
<dbReference type="InterPro" id="IPR011344">
    <property type="entry name" value="ssDNA-bd"/>
</dbReference>
<evidence type="ECO:0000313" key="5">
    <source>
        <dbReference type="EMBL" id="CAA6806839.1"/>
    </source>
</evidence>
<evidence type="ECO:0000256" key="3">
    <source>
        <dbReference type="PIRNR" id="PIRNR002070"/>
    </source>
</evidence>
<dbReference type="GO" id="GO:0003697">
    <property type="term" value="F:single-stranded DNA binding"/>
    <property type="evidence" value="ECO:0007669"/>
    <property type="project" value="UniProtKB-UniRule"/>
</dbReference>
<dbReference type="GO" id="GO:0009295">
    <property type="term" value="C:nucleoid"/>
    <property type="evidence" value="ECO:0007669"/>
    <property type="project" value="TreeGrafter"/>
</dbReference>
<comment type="function">
    <text evidence="2">Plays an important role in DNA replication, recombination and repair. Binds to ssDNA and to an array of partner proteins to recruit them to their sites of action during DNA metabolism.</text>
</comment>
<dbReference type="PIRSF" id="PIRSF002070">
    <property type="entry name" value="SSB"/>
    <property type="match status" value="1"/>
</dbReference>
<evidence type="ECO:0000256" key="2">
    <source>
        <dbReference type="HAMAP-Rule" id="MF_00984"/>
    </source>
</evidence>
<protein>
    <recommendedName>
        <fullName evidence="2 3">Single-stranded DNA-binding protein</fullName>
        <shortName evidence="2">SSB</shortName>
    </recommendedName>
</protein>
<dbReference type="NCBIfam" id="TIGR00621">
    <property type="entry name" value="ssb"/>
    <property type="match status" value="1"/>
</dbReference>
<gene>
    <name evidence="5" type="ORF">HELGO_WM13847</name>
</gene>
<keyword evidence="2" id="KW-0233">DNA recombination</keyword>
<dbReference type="EMBL" id="CACVAW010000024">
    <property type="protein sequence ID" value="CAA6806839.1"/>
    <property type="molecule type" value="Genomic_DNA"/>
</dbReference>
<dbReference type="GO" id="GO:0006310">
    <property type="term" value="P:DNA recombination"/>
    <property type="evidence" value="ECO:0007669"/>
    <property type="project" value="UniProtKB-UniRule"/>
</dbReference>
<dbReference type="CDD" id="cd04496">
    <property type="entry name" value="SSB_OBF"/>
    <property type="match status" value="1"/>
</dbReference>
<feature type="short sequence motif" description="Important for interaction with partner proteins" evidence="2">
    <location>
        <begin position="140"/>
        <end position="145"/>
    </location>
</feature>
<dbReference type="SUPFAM" id="SSF50249">
    <property type="entry name" value="Nucleic acid-binding proteins"/>
    <property type="match status" value="1"/>
</dbReference>
<dbReference type="GO" id="GO:0006260">
    <property type="term" value="P:DNA replication"/>
    <property type="evidence" value="ECO:0007669"/>
    <property type="project" value="UniProtKB-UniRule"/>
</dbReference>
<keyword evidence="1 2" id="KW-0238">DNA-binding</keyword>
<accession>A0A6S6SKW8</accession>
<dbReference type="HAMAP" id="MF_00984">
    <property type="entry name" value="SSB"/>
    <property type="match status" value="1"/>
</dbReference>
<keyword evidence="2" id="KW-0227">DNA damage</keyword>
<dbReference type="GO" id="GO:0006281">
    <property type="term" value="P:DNA repair"/>
    <property type="evidence" value="ECO:0007669"/>
    <property type="project" value="UniProtKB-UniRule"/>
</dbReference>
<comment type="subunit">
    <text evidence="2">Homotetramer.</text>
</comment>
<dbReference type="Pfam" id="PF00436">
    <property type="entry name" value="SSB"/>
    <property type="match status" value="1"/>
</dbReference>
<feature type="region of interest" description="Disordered" evidence="4">
    <location>
        <begin position="80"/>
        <end position="145"/>
    </location>
</feature>
<dbReference type="AlphaFoldDB" id="A0A6S6SKW8"/>
<evidence type="ECO:0000256" key="1">
    <source>
        <dbReference type="ARBA" id="ARBA00023125"/>
    </source>
</evidence>
<keyword evidence="2" id="KW-0234">DNA repair</keyword>
<sequence>MVGNLTRDIELRYIPNGTAVANTALASNRKYKTKMGEQAEEVCFVDVTIFGRTAEIANQYLKRGSKILIEGRLKFEQWNNQNGEKRSKHTIQVETMQMLDSKGDNTSSGSPYTPNQQNQSNNTASIQQEVKQEIPQIDIDDEIPF</sequence>
<dbReference type="InterPro" id="IPR000424">
    <property type="entry name" value="Primosome_PriB/ssb"/>
</dbReference>